<dbReference type="Gene3D" id="3.40.50.1820">
    <property type="entry name" value="alpha/beta hydrolase"/>
    <property type="match status" value="1"/>
</dbReference>
<dbReference type="Proteomes" id="UP000274139">
    <property type="component" value="Unassembled WGS sequence"/>
</dbReference>
<comment type="caution">
    <text evidence="1">The sequence shown here is derived from an EMBL/GenBank/DDBJ whole genome shotgun (WGS) entry which is preliminary data.</text>
</comment>
<dbReference type="SUPFAM" id="SSF53474">
    <property type="entry name" value="alpha/beta-Hydrolases"/>
    <property type="match status" value="1"/>
</dbReference>
<keyword evidence="1" id="KW-0378">Hydrolase</keyword>
<gene>
    <name evidence="1" type="ORF">EAY64_14070</name>
</gene>
<keyword evidence="2" id="KW-1185">Reference proteome</keyword>
<dbReference type="InterPro" id="IPR029058">
    <property type="entry name" value="AB_hydrolase_fold"/>
</dbReference>
<reference evidence="1 2" key="1">
    <citation type="submission" date="2018-10" db="EMBL/GenBank/DDBJ databases">
        <title>Draft genome sequence of Aquitalea MWU14-2217 isolated from a wild cranberry bog in Provincetown, Massachusetts.</title>
        <authorList>
            <person name="Ebadzadsahrai G."/>
            <person name="Soby S."/>
        </authorList>
    </citation>
    <scope>NUCLEOTIDE SEQUENCE [LARGE SCALE GENOMIC DNA]</scope>
    <source>
        <strain evidence="1 2">MWU14-2217</strain>
    </source>
</reference>
<sequence length="226" mass="24647">MRCLADAYHADHRADTLLVLLPPAKASLEDMLAQGMVAAVRELGLPLDILLADVGYQQVMAGTVASTLQQEVILPARQQGYAAIWLAGISLGAFNALHYAAVHGEQLAGIKLLAPYPGTADILQEIRAAGGPEGWAADPDCSLQDERRWWHWLAKRGERAGCPLWLSLAAEDRFAAGQDMLATLLLPAQVRRTAGDHSWPVWRAQWQHWLLHGPLSGKPAATMEDR</sequence>
<accession>A0A454JGD9</accession>
<dbReference type="EMBL" id="RFAR01000057">
    <property type="protein sequence ID" value="RMC95358.1"/>
    <property type="molecule type" value="Genomic_DNA"/>
</dbReference>
<dbReference type="GO" id="GO:0016787">
    <property type="term" value="F:hydrolase activity"/>
    <property type="evidence" value="ECO:0007669"/>
    <property type="project" value="UniProtKB-KW"/>
</dbReference>
<dbReference type="AlphaFoldDB" id="A0A454JGD9"/>
<proteinExistence type="predicted"/>
<evidence type="ECO:0000313" key="2">
    <source>
        <dbReference type="Proteomes" id="UP000274139"/>
    </source>
</evidence>
<protein>
    <submittedName>
        <fullName evidence="1">Alpha/beta hydrolase</fullName>
    </submittedName>
</protein>
<organism evidence="1 2">
    <name type="scientific">Aquitalea palustris</name>
    <dbReference type="NCBI Taxonomy" id="2480983"/>
    <lineage>
        <taxon>Bacteria</taxon>
        <taxon>Pseudomonadati</taxon>
        <taxon>Pseudomonadota</taxon>
        <taxon>Betaproteobacteria</taxon>
        <taxon>Neisseriales</taxon>
        <taxon>Chromobacteriaceae</taxon>
        <taxon>Aquitalea</taxon>
    </lineage>
</organism>
<dbReference type="OrthoDB" id="5431193at2"/>
<name>A0A454JGD9_9NEIS</name>
<dbReference type="RefSeq" id="WP_103525382.1">
    <property type="nucleotide sequence ID" value="NZ_JAIZDC010000006.1"/>
</dbReference>
<evidence type="ECO:0000313" key="1">
    <source>
        <dbReference type="EMBL" id="RMC95358.1"/>
    </source>
</evidence>